<organism evidence="1 2">
    <name type="scientific">Spraguea lophii (strain 42_110)</name>
    <name type="common">Microsporidian parasite</name>
    <dbReference type="NCBI Taxonomy" id="1358809"/>
    <lineage>
        <taxon>Eukaryota</taxon>
        <taxon>Fungi</taxon>
        <taxon>Fungi incertae sedis</taxon>
        <taxon>Microsporidia</taxon>
        <taxon>Spragueidae</taxon>
        <taxon>Spraguea</taxon>
    </lineage>
</organism>
<evidence type="ECO:0000313" key="2">
    <source>
        <dbReference type="Proteomes" id="UP000014978"/>
    </source>
</evidence>
<protein>
    <submittedName>
        <fullName evidence="1">Uncharacterized protein</fullName>
    </submittedName>
</protein>
<name>S7WBY3_SPRLO</name>
<evidence type="ECO:0000313" key="1">
    <source>
        <dbReference type="EMBL" id="EPR79267.1"/>
    </source>
</evidence>
<dbReference type="VEuPathDB" id="MicrosporidiaDB:SLOPH_835"/>
<reference evidence="2" key="1">
    <citation type="journal article" date="2013" name="PLoS Genet.">
        <title>The genome of Spraguea lophii and the basis of host-microsporidian interactions.</title>
        <authorList>
            <person name="Campbell S.E."/>
            <person name="Williams T.A."/>
            <person name="Yousuf A."/>
            <person name="Soanes D.M."/>
            <person name="Paszkiewicz K.H."/>
            <person name="Williams B.A.P."/>
        </authorList>
    </citation>
    <scope>NUCLEOTIDE SEQUENCE [LARGE SCALE GENOMIC DNA]</scope>
    <source>
        <strain evidence="2">42_110</strain>
    </source>
</reference>
<sequence length="279" mass="32427">MLFFLSLTQAMKYAFVTNTVKIVNSVNDIIVFDSDMVDDALLGEESSKFRKIAVETLRKKLVGKKLQHLVESDFKDVLDVRADKNVFINKMYNYIISKFIYDKEEEKNMKNNKKAIVKFLTITYDHFVDKKNKRYEELGLFLGNAFHNTSYLKVMLNKSNQQVEESKGVNQCRGLLQITGDAYKTANNYGGSTDFLKNPEKMAYLEEDSIKATLFFYNVITKEIRDRNKNLTFEKLLKALNPIEVQGENSKQEQFKKLIAKRKAICVEVCTVLEYYNDQ</sequence>
<dbReference type="EMBL" id="ATCN01000321">
    <property type="protein sequence ID" value="EPR79267.1"/>
    <property type="molecule type" value="Genomic_DNA"/>
</dbReference>
<dbReference type="HOGENOM" id="CLU_998100_0_0_1"/>
<accession>S7WBY3</accession>
<comment type="caution">
    <text evidence="1">The sequence shown here is derived from an EMBL/GenBank/DDBJ whole genome shotgun (WGS) entry which is preliminary data.</text>
</comment>
<dbReference type="Gene3D" id="1.10.530.10">
    <property type="match status" value="1"/>
</dbReference>
<dbReference type="Proteomes" id="UP000014978">
    <property type="component" value="Unassembled WGS sequence"/>
</dbReference>
<dbReference type="AlphaFoldDB" id="S7WBY3"/>
<proteinExistence type="predicted"/>
<dbReference type="InParanoid" id="S7WBY3"/>
<gene>
    <name evidence="1" type="ORF">SLOPH_835</name>
</gene>
<keyword evidence="2" id="KW-1185">Reference proteome</keyword>